<dbReference type="EMBL" id="JAKGAS010000005">
    <property type="protein sequence ID" value="MCF2948722.1"/>
    <property type="molecule type" value="Genomic_DNA"/>
</dbReference>
<keyword evidence="2" id="KW-1185">Reference proteome</keyword>
<proteinExistence type="predicted"/>
<protein>
    <submittedName>
        <fullName evidence="1">Immunity 22 family protein</fullName>
    </submittedName>
</protein>
<organism evidence="1 2">
    <name type="scientific">Paraglaciecola algarum</name>
    <dbReference type="NCBI Taxonomy" id="3050085"/>
    <lineage>
        <taxon>Bacteria</taxon>
        <taxon>Pseudomonadati</taxon>
        <taxon>Pseudomonadota</taxon>
        <taxon>Gammaproteobacteria</taxon>
        <taxon>Alteromonadales</taxon>
        <taxon>Alteromonadaceae</taxon>
        <taxon>Paraglaciecola</taxon>
    </lineage>
</organism>
<evidence type="ECO:0000313" key="2">
    <source>
        <dbReference type="Proteomes" id="UP001521137"/>
    </source>
</evidence>
<dbReference type="InterPro" id="IPR025560">
    <property type="entry name" value="Imm22"/>
</dbReference>
<reference evidence="1 2" key="1">
    <citation type="submission" date="2022-01" db="EMBL/GenBank/DDBJ databases">
        <title>Paraglaciecola sp. G1-23.</title>
        <authorList>
            <person name="Jin M.S."/>
            <person name="Han D.M."/>
            <person name="Kim H.M."/>
            <person name="Jeon C.O."/>
        </authorList>
    </citation>
    <scope>NUCLEOTIDE SEQUENCE [LARGE SCALE GENOMIC DNA]</scope>
    <source>
        <strain evidence="1 2">G1-23</strain>
    </source>
</reference>
<comment type="caution">
    <text evidence="1">The sequence shown here is derived from an EMBL/GenBank/DDBJ whole genome shotgun (WGS) entry which is preliminary data.</text>
</comment>
<name>A0ABS9D8K9_9ALTE</name>
<dbReference type="Pfam" id="PF14112">
    <property type="entry name" value="DUF4284"/>
    <property type="match status" value="1"/>
</dbReference>
<sequence length="150" mass="17135">MPENTRSTNKALLFDKKNKVSIWVSDTPYADIPDEYFEESFFKKNKRAKNTWSDNYNLAYFLPENMETNGSHDGLIDIQTAAGQCSCSSSFMVNLLSKAKKNKLENISWIILVFELEYSTKLSGVTNDYFTTFLGAFNYDPMSESLLGDE</sequence>
<accession>A0ABS9D8K9</accession>
<gene>
    <name evidence="1" type="ORF">L0668_11435</name>
</gene>
<dbReference type="Proteomes" id="UP001521137">
    <property type="component" value="Unassembled WGS sequence"/>
</dbReference>
<dbReference type="RefSeq" id="WP_235312701.1">
    <property type="nucleotide sequence ID" value="NZ_JAKGAS010000005.1"/>
</dbReference>
<evidence type="ECO:0000313" key="1">
    <source>
        <dbReference type="EMBL" id="MCF2948722.1"/>
    </source>
</evidence>